<evidence type="ECO:0000313" key="1">
    <source>
        <dbReference type="EMBL" id="KIJ05998.1"/>
    </source>
</evidence>
<dbReference type="HOGENOM" id="CLU_078575_1_2_1"/>
<name>A0A0C9T3C0_PAXIN</name>
<protein>
    <submittedName>
        <fullName evidence="1">Unplaced genomic scaffold PAXINscaffold_1257, whole genome shotgun sequence</fullName>
    </submittedName>
</protein>
<accession>A0A0C9T3C0</accession>
<proteinExistence type="predicted"/>
<evidence type="ECO:0000313" key="2">
    <source>
        <dbReference type="Proteomes" id="UP000053647"/>
    </source>
</evidence>
<dbReference type="AlphaFoldDB" id="A0A0C9T3C0"/>
<organism evidence="1 2">
    <name type="scientific">Paxillus involutus ATCC 200175</name>
    <dbReference type="NCBI Taxonomy" id="664439"/>
    <lineage>
        <taxon>Eukaryota</taxon>
        <taxon>Fungi</taxon>
        <taxon>Dikarya</taxon>
        <taxon>Basidiomycota</taxon>
        <taxon>Agaricomycotina</taxon>
        <taxon>Agaricomycetes</taxon>
        <taxon>Agaricomycetidae</taxon>
        <taxon>Boletales</taxon>
        <taxon>Paxilineae</taxon>
        <taxon>Paxillaceae</taxon>
        <taxon>Paxillus</taxon>
    </lineage>
</organism>
<dbReference type="EMBL" id="KN820579">
    <property type="protein sequence ID" value="KIJ05998.1"/>
    <property type="molecule type" value="Genomic_DNA"/>
</dbReference>
<gene>
    <name evidence="1" type="ORF">PAXINDRAFT_92644</name>
</gene>
<dbReference type="Proteomes" id="UP000053647">
    <property type="component" value="Unassembled WGS sequence"/>
</dbReference>
<dbReference type="Pfam" id="PF14223">
    <property type="entry name" value="Retrotran_gag_2"/>
    <property type="match status" value="1"/>
</dbReference>
<dbReference type="OrthoDB" id="3263038at2759"/>
<sequence length="173" mass="19405">MSVTVPVTTDSLPSNVPKLDVKGTNWAIFAFRFQVAVEAKDLWKQFDGSTPQPVAATTSPLTETETAANALWRKHESQAKNLLTQRIPDSTVLRIRNITTVHAMWTEIVREYTEKGAYAQTDLRTQFLESKLPKGGDVRQFLDGLRTKREELASVGVAIDEKDYRSTIIKSLP</sequence>
<reference evidence="1 2" key="1">
    <citation type="submission" date="2014-06" db="EMBL/GenBank/DDBJ databases">
        <authorList>
            <consortium name="DOE Joint Genome Institute"/>
            <person name="Kuo A."/>
            <person name="Kohler A."/>
            <person name="Nagy L.G."/>
            <person name="Floudas D."/>
            <person name="Copeland A."/>
            <person name="Barry K.W."/>
            <person name="Cichocki N."/>
            <person name="Veneault-Fourrey C."/>
            <person name="LaButti K."/>
            <person name="Lindquist E.A."/>
            <person name="Lipzen A."/>
            <person name="Lundell T."/>
            <person name="Morin E."/>
            <person name="Murat C."/>
            <person name="Sun H."/>
            <person name="Tunlid A."/>
            <person name="Henrissat B."/>
            <person name="Grigoriev I.V."/>
            <person name="Hibbett D.S."/>
            <person name="Martin F."/>
            <person name="Nordberg H.P."/>
            <person name="Cantor M.N."/>
            <person name="Hua S.X."/>
        </authorList>
    </citation>
    <scope>NUCLEOTIDE SEQUENCE [LARGE SCALE GENOMIC DNA]</scope>
    <source>
        <strain evidence="1 2">ATCC 200175</strain>
    </source>
</reference>
<reference evidence="2" key="2">
    <citation type="submission" date="2015-01" db="EMBL/GenBank/DDBJ databases">
        <title>Evolutionary Origins and Diversification of the Mycorrhizal Mutualists.</title>
        <authorList>
            <consortium name="DOE Joint Genome Institute"/>
            <consortium name="Mycorrhizal Genomics Consortium"/>
            <person name="Kohler A."/>
            <person name="Kuo A."/>
            <person name="Nagy L.G."/>
            <person name="Floudas D."/>
            <person name="Copeland A."/>
            <person name="Barry K.W."/>
            <person name="Cichocki N."/>
            <person name="Veneault-Fourrey C."/>
            <person name="LaButti K."/>
            <person name="Lindquist E.A."/>
            <person name="Lipzen A."/>
            <person name="Lundell T."/>
            <person name="Morin E."/>
            <person name="Murat C."/>
            <person name="Riley R."/>
            <person name="Ohm R."/>
            <person name="Sun H."/>
            <person name="Tunlid A."/>
            <person name="Henrissat B."/>
            <person name="Grigoriev I.V."/>
            <person name="Hibbett D.S."/>
            <person name="Martin F."/>
        </authorList>
    </citation>
    <scope>NUCLEOTIDE SEQUENCE [LARGE SCALE GENOMIC DNA]</scope>
    <source>
        <strain evidence="2">ATCC 200175</strain>
    </source>
</reference>
<feature type="non-terminal residue" evidence="1">
    <location>
        <position position="173"/>
    </location>
</feature>
<keyword evidence="2" id="KW-1185">Reference proteome</keyword>